<sequence>MNWDSLRDDDDDDRFFESKERASSVVPLDLEESSSEDEDFDDSRNSFASCVSYVRNDVDFRASTAAAPMDPPSTSSAPMTPNYNIWMEAPRSITERRKRLLQGMGLAQGPGKDLVSFKQLTNIKRLVSNKITNGIVPIPRSITRAKEKVQVSSNQPVSEIEPESEPEPDHEPLSVMLVRSRSEGDIEAFSINKQRKEEIIETISKQRLTRTCSAIAVTRSRICPYTESIKVSTNEVSDSTPNSRLVRTSGGLSSVFLNNQLGAFFLIKNLDTGTKFIVNEYDQDGCWNRLSDLQTGKQLTMDEFEKCVGYSPVVKEVMRRQSVSSEGSGDNRKVGAGANSFVSKSLRMSKRRGVALLKNSIRGVGTAVSVLIGEKERENTTPSLTLPPEQKPVKNSSSSSSASSEWVKVRQTGKHYKELSALHLCQEIQAHEGSIWAIKFSLDARFLASAGEDRIIQVWEVQECEIMSLDGNSTPLHHSFRSSTPDRSFTPDRSPSMSDQAVVVPYEKENKNKEKSGSARKSNPIPEYVHVPETVFSFSEKPFCSFEGHLDAVLDLSWSRDQLLLSSSMDKTVRLWDLETKTCLKLFAHNDYVTCIQFNPLDHNYFISGSLDAKIRLWNVAVRQVVDWIDLYEMVTAASYTPDGQACIIGSHKGKCRMYNAEDCKLSQHSQIDIQNKKKNQAKKITGFQFSPINPTEMLVTSADSQIRILDGTNVTHKFRGFRNMSSQIGASFTPNGKYVICASEDSHVYIWRRDEPRISATGKKSITSTNSHEHFQCKDVSVAIPWPGTIKGDPPSVIVQHSKRQSKCSTQQPQSGNSSLTQEDAGVSKRVLPPIPKKNNKDNNNKGNASDQIPLTPPQEDQDPAQICRTESGIGESFNSDPSSIRYGDSSSMSAGSASTSSWSSSWSWLDNIGNNNASQTMQATAWGLFKLRKVAKLEDFLDSAQLSQVSYQLSFTKKVPEVVPMSHKKEVRDFEWPIDELKMLVDSDKEAVNVKDDSNLIEEFGNDGDGEACTPVSAFQANQNAAFQRVGISKHWTLLILISSSLLEMQGSR</sequence>
<evidence type="ECO:0000256" key="2">
    <source>
        <dbReference type="ARBA" id="ARBA00022737"/>
    </source>
</evidence>
<gene>
    <name evidence="5" type="ORF">DVH24_026781</name>
</gene>
<dbReference type="InterPro" id="IPR001680">
    <property type="entry name" value="WD40_rpt"/>
</dbReference>
<dbReference type="EMBL" id="RDQH01000330">
    <property type="protein sequence ID" value="RXI02251.1"/>
    <property type="molecule type" value="Genomic_DNA"/>
</dbReference>
<feature type="region of interest" description="Disordered" evidence="4">
    <location>
        <begin position="1"/>
        <end position="42"/>
    </location>
</feature>
<dbReference type="PANTHER" id="PTHR14221:SF41">
    <property type="entry name" value="TRANSDUCIN_WD40 REPEAT-LIKE SUPERFAMILY PROTEIN"/>
    <property type="match status" value="1"/>
</dbReference>
<feature type="repeat" description="WD" evidence="3">
    <location>
        <begin position="546"/>
        <end position="586"/>
    </location>
</feature>
<feature type="region of interest" description="Disordered" evidence="4">
    <location>
        <begin position="475"/>
        <end position="524"/>
    </location>
</feature>
<dbReference type="Gene3D" id="2.130.10.10">
    <property type="entry name" value="YVTN repeat-like/Quinoprotein amine dehydrogenase"/>
    <property type="match status" value="2"/>
</dbReference>
<keyword evidence="1 3" id="KW-0853">WD repeat</keyword>
<evidence type="ECO:0000256" key="3">
    <source>
        <dbReference type="PROSITE-ProRule" id="PRU00221"/>
    </source>
</evidence>
<feature type="repeat" description="WD" evidence="3">
    <location>
        <begin position="586"/>
        <end position="620"/>
    </location>
</feature>
<name>A0A498K3Z9_MALDO</name>
<feature type="repeat" description="WD" evidence="3">
    <location>
        <begin position="732"/>
        <end position="762"/>
    </location>
</feature>
<dbReference type="InterPro" id="IPR015943">
    <property type="entry name" value="WD40/YVTN_repeat-like_dom_sf"/>
</dbReference>
<organism evidence="5 6">
    <name type="scientific">Malus domestica</name>
    <name type="common">Apple</name>
    <name type="synonym">Pyrus malus</name>
    <dbReference type="NCBI Taxonomy" id="3750"/>
    <lineage>
        <taxon>Eukaryota</taxon>
        <taxon>Viridiplantae</taxon>
        <taxon>Streptophyta</taxon>
        <taxon>Embryophyta</taxon>
        <taxon>Tracheophyta</taxon>
        <taxon>Spermatophyta</taxon>
        <taxon>Magnoliopsida</taxon>
        <taxon>eudicotyledons</taxon>
        <taxon>Gunneridae</taxon>
        <taxon>Pentapetalae</taxon>
        <taxon>rosids</taxon>
        <taxon>fabids</taxon>
        <taxon>Rosales</taxon>
        <taxon>Rosaceae</taxon>
        <taxon>Amygdaloideae</taxon>
        <taxon>Maleae</taxon>
        <taxon>Malus</taxon>
    </lineage>
</organism>
<feature type="region of interest" description="Disordered" evidence="4">
    <location>
        <begin position="149"/>
        <end position="170"/>
    </location>
</feature>
<reference evidence="5 6" key="1">
    <citation type="submission" date="2018-10" db="EMBL/GenBank/DDBJ databases">
        <title>A high-quality apple genome assembly.</title>
        <authorList>
            <person name="Hu J."/>
        </authorList>
    </citation>
    <scope>NUCLEOTIDE SEQUENCE [LARGE SCALE GENOMIC DNA]</scope>
    <source>
        <strain evidence="6">cv. HFTH1</strain>
        <tissue evidence="5">Young leaf</tissue>
    </source>
</reference>
<dbReference type="PROSITE" id="PS00678">
    <property type="entry name" value="WD_REPEATS_1"/>
    <property type="match status" value="2"/>
</dbReference>
<dbReference type="PRINTS" id="PR00320">
    <property type="entry name" value="GPROTEINBRPT"/>
</dbReference>
<feature type="compositionally biased region" description="Acidic residues" evidence="4">
    <location>
        <begin position="29"/>
        <end position="41"/>
    </location>
</feature>
<dbReference type="PANTHER" id="PTHR14221">
    <property type="entry name" value="WD REPEAT DOMAIN 44"/>
    <property type="match status" value="1"/>
</dbReference>
<dbReference type="FunFam" id="2.130.10.10:FF:000329">
    <property type="entry name" value="WD repeat-containing protein 44"/>
    <property type="match status" value="1"/>
</dbReference>
<evidence type="ECO:0000256" key="1">
    <source>
        <dbReference type="ARBA" id="ARBA00022574"/>
    </source>
</evidence>
<dbReference type="Pfam" id="PF00400">
    <property type="entry name" value="WD40"/>
    <property type="match status" value="4"/>
</dbReference>
<dbReference type="PROSITE" id="PS50294">
    <property type="entry name" value="WD_REPEATS_REGION"/>
    <property type="match status" value="3"/>
</dbReference>
<protein>
    <submittedName>
        <fullName evidence="5">Uncharacterized protein</fullName>
    </submittedName>
</protein>
<keyword evidence="6" id="KW-1185">Reference proteome</keyword>
<accession>A0A498K3Z9</accession>
<dbReference type="AlphaFoldDB" id="A0A498K3Z9"/>
<dbReference type="SUPFAM" id="SSF50978">
    <property type="entry name" value="WD40 repeat-like"/>
    <property type="match status" value="1"/>
</dbReference>
<evidence type="ECO:0000256" key="4">
    <source>
        <dbReference type="SAM" id="MobiDB-lite"/>
    </source>
</evidence>
<feature type="region of interest" description="Disordered" evidence="4">
    <location>
        <begin position="787"/>
        <end position="899"/>
    </location>
</feature>
<proteinExistence type="predicted"/>
<evidence type="ECO:0000313" key="6">
    <source>
        <dbReference type="Proteomes" id="UP000290289"/>
    </source>
</evidence>
<feature type="compositionally biased region" description="Basic and acidic residues" evidence="4">
    <location>
        <begin position="506"/>
        <end position="517"/>
    </location>
</feature>
<keyword evidence="2" id="KW-0677">Repeat</keyword>
<feature type="repeat" description="WD" evidence="3">
    <location>
        <begin position="428"/>
        <end position="469"/>
    </location>
</feature>
<dbReference type="InterPro" id="IPR036322">
    <property type="entry name" value="WD40_repeat_dom_sf"/>
</dbReference>
<dbReference type="InterPro" id="IPR020472">
    <property type="entry name" value="WD40_PAC1"/>
</dbReference>
<dbReference type="InterPro" id="IPR019775">
    <property type="entry name" value="WD40_repeat_CS"/>
</dbReference>
<dbReference type="PROSITE" id="PS50082">
    <property type="entry name" value="WD_REPEATS_2"/>
    <property type="match status" value="4"/>
</dbReference>
<feature type="region of interest" description="Disordered" evidence="4">
    <location>
        <begin position="378"/>
        <end position="406"/>
    </location>
</feature>
<dbReference type="InterPro" id="IPR040324">
    <property type="entry name" value="WDR44/Dgr2"/>
</dbReference>
<dbReference type="STRING" id="3750.A0A498K3Z9"/>
<comment type="caution">
    <text evidence="5">The sequence shown here is derived from an EMBL/GenBank/DDBJ whole genome shotgun (WGS) entry which is preliminary data.</text>
</comment>
<dbReference type="Proteomes" id="UP000290289">
    <property type="component" value="Chromosome 4"/>
</dbReference>
<feature type="compositionally biased region" description="Polar residues" evidence="4">
    <location>
        <begin position="808"/>
        <end position="823"/>
    </location>
</feature>
<dbReference type="SMART" id="SM00320">
    <property type="entry name" value="WD40"/>
    <property type="match status" value="6"/>
</dbReference>
<evidence type="ECO:0000313" key="5">
    <source>
        <dbReference type="EMBL" id="RXI02251.1"/>
    </source>
</evidence>
<feature type="compositionally biased region" description="Polar residues" evidence="4">
    <location>
        <begin position="475"/>
        <end position="499"/>
    </location>
</feature>